<protein>
    <submittedName>
        <fullName evidence="2">RNA-directed DNA polymerase, eukaryota</fullName>
    </submittedName>
</protein>
<dbReference type="SUPFAM" id="SSF56219">
    <property type="entry name" value="DNase I-like"/>
    <property type="match status" value="1"/>
</dbReference>
<feature type="region of interest" description="Disordered" evidence="1">
    <location>
        <begin position="90"/>
        <end position="120"/>
    </location>
</feature>
<dbReference type="InterPro" id="IPR012677">
    <property type="entry name" value="Nucleotide-bd_a/b_plait_sf"/>
</dbReference>
<dbReference type="PANTHER" id="PTHR35218">
    <property type="entry name" value="RNASE H DOMAIN-CONTAINING PROTEIN"/>
    <property type="match status" value="1"/>
</dbReference>
<reference evidence="2" key="1">
    <citation type="journal article" date="2022" name="Int. J. Mol. Sci.">
        <title>Draft Genome of Tanacetum Coccineum: Genomic Comparison of Closely Related Tanacetum-Family Plants.</title>
        <authorList>
            <person name="Yamashiro T."/>
            <person name="Shiraishi A."/>
            <person name="Nakayama K."/>
            <person name="Satake H."/>
        </authorList>
    </citation>
    <scope>NUCLEOTIDE SEQUENCE</scope>
</reference>
<dbReference type="SUPFAM" id="SSF54928">
    <property type="entry name" value="RNA-binding domain, RBD"/>
    <property type="match status" value="1"/>
</dbReference>
<keyword evidence="2" id="KW-0808">Transferase</keyword>
<dbReference type="Proteomes" id="UP001151760">
    <property type="component" value="Unassembled WGS sequence"/>
</dbReference>
<organism evidence="2 3">
    <name type="scientific">Tanacetum coccineum</name>
    <dbReference type="NCBI Taxonomy" id="301880"/>
    <lineage>
        <taxon>Eukaryota</taxon>
        <taxon>Viridiplantae</taxon>
        <taxon>Streptophyta</taxon>
        <taxon>Embryophyta</taxon>
        <taxon>Tracheophyta</taxon>
        <taxon>Spermatophyta</taxon>
        <taxon>Magnoliopsida</taxon>
        <taxon>eudicotyledons</taxon>
        <taxon>Gunneridae</taxon>
        <taxon>Pentapetalae</taxon>
        <taxon>asterids</taxon>
        <taxon>campanulids</taxon>
        <taxon>Asterales</taxon>
        <taxon>Asteraceae</taxon>
        <taxon>Asteroideae</taxon>
        <taxon>Anthemideae</taxon>
        <taxon>Anthemidinae</taxon>
        <taxon>Tanacetum</taxon>
    </lineage>
</organism>
<dbReference type="InterPro" id="IPR036691">
    <property type="entry name" value="Endo/exonu/phosph_ase_sf"/>
</dbReference>
<gene>
    <name evidence="2" type="ORF">Tco_0728293</name>
</gene>
<dbReference type="InterPro" id="IPR035979">
    <property type="entry name" value="RBD_domain_sf"/>
</dbReference>
<dbReference type="GO" id="GO:0003964">
    <property type="term" value="F:RNA-directed DNA polymerase activity"/>
    <property type="evidence" value="ECO:0007669"/>
    <property type="project" value="UniProtKB-KW"/>
</dbReference>
<dbReference type="Gene3D" id="3.30.70.330">
    <property type="match status" value="1"/>
</dbReference>
<name>A0ABQ4YNB9_9ASTR</name>
<dbReference type="EMBL" id="BQNB010010523">
    <property type="protein sequence ID" value="GJS78412.1"/>
    <property type="molecule type" value="Genomic_DNA"/>
</dbReference>
<accession>A0ABQ4YNB9</accession>
<keyword evidence="2" id="KW-0695">RNA-directed DNA polymerase</keyword>
<evidence type="ECO:0000256" key="1">
    <source>
        <dbReference type="SAM" id="MobiDB-lite"/>
    </source>
</evidence>
<reference evidence="2" key="2">
    <citation type="submission" date="2022-01" db="EMBL/GenBank/DDBJ databases">
        <authorList>
            <person name="Yamashiro T."/>
            <person name="Shiraishi A."/>
            <person name="Satake H."/>
            <person name="Nakayama K."/>
        </authorList>
    </citation>
    <scope>NUCLEOTIDE SEQUENCE</scope>
</reference>
<evidence type="ECO:0000313" key="2">
    <source>
        <dbReference type="EMBL" id="GJS78412.1"/>
    </source>
</evidence>
<evidence type="ECO:0000313" key="3">
    <source>
        <dbReference type="Proteomes" id="UP001151760"/>
    </source>
</evidence>
<dbReference type="Gene3D" id="3.60.10.10">
    <property type="entry name" value="Endonuclease/exonuclease/phosphatase"/>
    <property type="match status" value="1"/>
</dbReference>
<feature type="compositionally biased region" description="Acidic residues" evidence="1">
    <location>
        <begin position="90"/>
        <end position="100"/>
    </location>
</feature>
<keyword evidence="3" id="KW-1185">Reference proteome</keyword>
<sequence>MGIFRTKEDDVAKISTSIYVSNFPEVFSAKDLFHACKKYGHVIDSFIPFKKSKDGKRFGFCSISLMCLNMERLVFVLRAKEIPGWVPEFADEFDDDDESEEGSKGDTANSHGAFNFDDADDVDKVPETELDNIGRSVNDVTSPRIVEKEHNEQERINNYNGSKDEMSGSVCSGIFKKPVAPQSGGSILCVLEELVKVGQAMGYNMKGLAQKAKRDWVKELCLKNKVNFLALQETKMENMNLWCVKACWGNYTFDYAHSDSVGNSGGILCIWDPNSFQKDNVTVSDFFIIIRGTWLKSGVKILMVAVYAPHDLRDKKILWDYLEYIINRWDGEVLIMGDFNEVRRKTERFGSVFNVQGADMFNTFIANAGLEEIPLGGYFNHWTELDGFNKFVIDTWNSAPVETNAMRNVMQKFKFLKGKIREWLKIYKSKNGGSGILKEELNRIDADIDKGLASDIIINRRMEVIKSIQYLDKIHVMDLAQKAKLNGRLRGMRTLDTFMGS</sequence>
<keyword evidence="2" id="KW-0548">Nucleotidyltransferase</keyword>
<dbReference type="PANTHER" id="PTHR35218:SF9">
    <property type="entry name" value="ENDONUCLEASE_EXONUCLEASE_PHOSPHATASE DOMAIN-CONTAINING PROTEIN"/>
    <property type="match status" value="1"/>
</dbReference>
<proteinExistence type="predicted"/>
<dbReference type="CDD" id="cd00590">
    <property type="entry name" value="RRM_SF"/>
    <property type="match status" value="1"/>
</dbReference>
<comment type="caution">
    <text evidence="2">The sequence shown here is derived from an EMBL/GenBank/DDBJ whole genome shotgun (WGS) entry which is preliminary data.</text>
</comment>